<gene>
    <name evidence="4" type="primary">LOC103511179</name>
</gene>
<protein>
    <submittedName>
        <fullName evidence="4">Uncharacterized protein LOC103511179</fullName>
    </submittedName>
</protein>
<organism evidence="3 4">
    <name type="scientific">Diaphorina citri</name>
    <name type="common">Asian citrus psyllid</name>
    <dbReference type="NCBI Taxonomy" id="121845"/>
    <lineage>
        <taxon>Eukaryota</taxon>
        <taxon>Metazoa</taxon>
        <taxon>Ecdysozoa</taxon>
        <taxon>Arthropoda</taxon>
        <taxon>Hexapoda</taxon>
        <taxon>Insecta</taxon>
        <taxon>Pterygota</taxon>
        <taxon>Neoptera</taxon>
        <taxon>Paraneoptera</taxon>
        <taxon>Hemiptera</taxon>
        <taxon>Sternorrhyncha</taxon>
        <taxon>Psylloidea</taxon>
        <taxon>Psyllidae</taxon>
        <taxon>Diaphorininae</taxon>
        <taxon>Diaphorina</taxon>
    </lineage>
</organism>
<keyword evidence="2" id="KW-0732">Signal</keyword>
<feature type="region of interest" description="Disordered" evidence="1">
    <location>
        <begin position="86"/>
        <end position="119"/>
    </location>
</feature>
<dbReference type="PaxDb" id="121845-A0A1S3D5U5"/>
<dbReference type="RefSeq" id="XP_008474120.1">
    <property type="nucleotide sequence ID" value="XM_008475898.2"/>
</dbReference>
<keyword evidence="3" id="KW-1185">Reference proteome</keyword>
<accession>A0A1S3D5U5</accession>
<feature type="compositionally biased region" description="Basic and acidic residues" evidence="1">
    <location>
        <begin position="97"/>
        <end position="110"/>
    </location>
</feature>
<evidence type="ECO:0000256" key="2">
    <source>
        <dbReference type="SAM" id="SignalP"/>
    </source>
</evidence>
<dbReference type="GeneID" id="103511179"/>
<feature type="signal peptide" evidence="2">
    <location>
        <begin position="1"/>
        <end position="21"/>
    </location>
</feature>
<dbReference type="KEGG" id="dci:103511179"/>
<sequence>MFKCLMSSALIVVSILSVLLGDDVTGVPAYTRKRSWNKKTSTTTRKSTETTTEMKVFPWNTLQYYETIDPSSTVFPCPIVNLRCPNGTDPPYYYPNRTEEERAAFREQRSKSSKASQKH</sequence>
<evidence type="ECO:0000256" key="1">
    <source>
        <dbReference type="SAM" id="MobiDB-lite"/>
    </source>
</evidence>
<proteinExistence type="predicted"/>
<dbReference type="Proteomes" id="UP000079169">
    <property type="component" value="Unplaced"/>
</dbReference>
<name>A0A1S3D5U5_DIACI</name>
<evidence type="ECO:0000313" key="4">
    <source>
        <dbReference type="RefSeq" id="XP_008474120.1"/>
    </source>
</evidence>
<dbReference type="AlphaFoldDB" id="A0A1S3D5U5"/>
<feature type="chain" id="PRO_5010313645" evidence="2">
    <location>
        <begin position="22"/>
        <end position="119"/>
    </location>
</feature>
<reference evidence="4" key="1">
    <citation type="submission" date="2025-08" db="UniProtKB">
        <authorList>
            <consortium name="RefSeq"/>
        </authorList>
    </citation>
    <scope>IDENTIFICATION</scope>
</reference>
<evidence type="ECO:0000313" key="3">
    <source>
        <dbReference type="Proteomes" id="UP000079169"/>
    </source>
</evidence>